<evidence type="ECO:0000256" key="2">
    <source>
        <dbReference type="SAM" id="Phobius"/>
    </source>
</evidence>
<protein>
    <submittedName>
        <fullName evidence="3">Uncharacterized protein</fullName>
    </submittedName>
</protein>
<proteinExistence type="predicted"/>
<evidence type="ECO:0000313" key="4">
    <source>
        <dbReference type="Proteomes" id="UP001519460"/>
    </source>
</evidence>
<evidence type="ECO:0000256" key="1">
    <source>
        <dbReference type="SAM" id="MobiDB-lite"/>
    </source>
</evidence>
<feature type="compositionally biased region" description="Polar residues" evidence="1">
    <location>
        <begin position="1"/>
        <end position="14"/>
    </location>
</feature>
<gene>
    <name evidence="3" type="ORF">BaRGS_00010521</name>
</gene>
<accession>A0ABD0LFW8</accession>
<comment type="caution">
    <text evidence="3">The sequence shown here is derived from an EMBL/GenBank/DDBJ whole genome shotgun (WGS) entry which is preliminary data.</text>
</comment>
<keyword evidence="4" id="KW-1185">Reference proteome</keyword>
<dbReference type="Proteomes" id="UP001519460">
    <property type="component" value="Unassembled WGS sequence"/>
</dbReference>
<dbReference type="AlphaFoldDB" id="A0ABD0LFW8"/>
<sequence>MHQTLSLLTSSDNQFPGPITHHGRPGEITANQTIKFLFRNRCYVAGVLSRWKKQLRRELAGCQRKCWPFDRSGAVMRRCSVGAVLSSVEHRHFLEVHMSQTFAKPCNLPSVCAIGKWNGIIPLEPAAAKLMNTRSGARNADILFCMQRHASASLTLMLGCQETRTAPPCIKKISALCSCQVALTASFYFLQAASEAAIAVIHVFLVTLLLSQKYG</sequence>
<reference evidence="3 4" key="1">
    <citation type="journal article" date="2023" name="Sci. Data">
        <title>Genome assembly of the Korean intertidal mud-creeper Batillaria attramentaria.</title>
        <authorList>
            <person name="Patra A.K."/>
            <person name="Ho P.T."/>
            <person name="Jun S."/>
            <person name="Lee S.J."/>
            <person name="Kim Y."/>
            <person name="Won Y.J."/>
        </authorList>
    </citation>
    <scope>NUCLEOTIDE SEQUENCE [LARGE SCALE GENOMIC DNA]</scope>
    <source>
        <strain evidence="3">Wonlab-2016</strain>
    </source>
</reference>
<dbReference type="EMBL" id="JACVVK020000052">
    <property type="protein sequence ID" value="KAK7498261.1"/>
    <property type="molecule type" value="Genomic_DNA"/>
</dbReference>
<keyword evidence="2" id="KW-0472">Membrane</keyword>
<organism evidence="3 4">
    <name type="scientific">Batillaria attramentaria</name>
    <dbReference type="NCBI Taxonomy" id="370345"/>
    <lineage>
        <taxon>Eukaryota</taxon>
        <taxon>Metazoa</taxon>
        <taxon>Spiralia</taxon>
        <taxon>Lophotrochozoa</taxon>
        <taxon>Mollusca</taxon>
        <taxon>Gastropoda</taxon>
        <taxon>Caenogastropoda</taxon>
        <taxon>Sorbeoconcha</taxon>
        <taxon>Cerithioidea</taxon>
        <taxon>Batillariidae</taxon>
        <taxon>Batillaria</taxon>
    </lineage>
</organism>
<feature type="region of interest" description="Disordered" evidence="1">
    <location>
        <begin position="1"/>
        <end position="24"/>
    </location>
</feature>
<keyword evidence="2" id="KW-0812">Transmembrane</keyword>
<evidence type="ECO:0000313" key="3">
    <source>
        <dbReference type="EMBL" id="KAK7498261.1"/>
    </source>
</evidence>
<keyword evidence="2" id="KW-1133">Transmembrane helix</keyword>
<feature type="transmembrane region" description="Helical" evidence="2">
    <location>
        <begin position="187"/>
        <end position="210"/>
    </location>
</feature>
<name>A0ABD0LFW8_9CAEN</name>